<evidence type="ECO:0000256" key="1">
    <source>
        <dbReference type="ARBA" id="ARBA00006354"/>
    </source>
</evidence>
<evidence type="ECO:0000259" key="2">
    <source>
        <dbReference type="SMART" id="SM00382"/>
    </source>
</evidence>
<dbReference type="InterPro" id="IPR004482">
    <property type="entry name" value="Mg_chelat-rel"/>
</dbReference>
<dbReference type="SUPFAM" id="SSF54211">
    <property type="entry name" value="Ribosomal protein S5 domain 2-like"/>
    <property type="match status" value="1"/>
</dbReference>
<dbReference type="RefSeq" id="WP_179664056.1">
    <property type="nucleotide sequence ID" value="NZ_JACCBG010000001.1"/>
</dbReference>
<dbReference type="InterPro" id="IPR014721">
    <property type="entry name" value="Ribsml_uS5_D2-typ_fold_subgr"/>
</dbReference>
<dbReference type="InterPro" id="IPR020568">
    <property type="entry name" value="Ribosomal_Su5_D2-typ_SF"/>
</dbReference>
<feature type="domain" description="AAA+ ATPase" evidence="2">
    <location>
        <begin position="221"/>
        <end position="410"/>
    </location>
</feature>
<protein>
    <submittedName>
        <fullName evidence="3">Magnesium chelatase family protein</fullName>
    </submittedName>
</protein>
<evidence type="ECO:0000313" key="3">
    <source>
        <dbReference type="EMBL" id="NYD42414.1"/>
    </source>
</evidence>
<dbReference type="InterPro" id="IPR003593">
    <property type="entry name" value="AAA+_ATPase"/>
</dbReference>
<dbReference type="AlphaFoldDB" id="A0A7Y9JCN0"/>
<dbReference type="Gene3D" id="3.40.50.300">
    <property type="entry name" value="P-loop containing nucleotide triphosphate hydrolases"/>
    <property type="match status" value="1"/>
</dbReference>
<dbReference type="InterPro" id="IPR045006">
    <property type="entry name" value="CHLI-like"/>
</dbReference>
<accession>A0A7Y9JCN0</accession>
<dbReference type="SMART" id="SM00382">
    <property type="entry name" value="AAA"/>
    <property type="match status" value="1"/>
</dbReference>
<gene>
    <name evidence="3" type="ORF">BJZ21_002497</name>
</gene>
<dbReference type="Proteomes" id="UP000535511">
    <property type="component" value="Unassembled WGS sequence"/>
</dbReference>
<comment type="caution">
    <text evidence="3">The sequence shown here is derived from an EMBL/GenBank/DDBJ whole genome shotgun (WGS) entry which is preliminary data.</text>
</comment>
<evidence type="ECO:0000313" key="4">
    <source>
        <dbReference type="Proteomes" id="UP000535511"/>
    </source>
</evidence>
<proteinExistence type="inferred from homology"/>
<dbReference type="InterPro" id="IPR025158">
    <property type="entry name" value="Mg_chelat-rel_C"/>
</dbReference>
<dbReference type="Pfam" id="PF13335">
    <property type="entry name" value="Mg_chelatase_C"/>
    <property type="match status" value="1"/>
</dbReference>
<comment type="similarity">
    <text evidence="1">Belongs to the Mg-chelatase subunits D/I family. ComM subfamily.</text>
</comment>
<dbReference type="Pfam" id="PF01078">
    <property type="entry name" value="Mg_chelatase"/>
    <property type="match status" value="1"/>
</dbReference>
<keyword evidence="4" id="KW-1185">Reference proteome</keyword>
<dbReference type="NCBIfam" id="TIGR00368">
    <property type="entry name" value="YifB family Mg chelatase-like AAA ATPase"/>
    <property type="match status" value="1"/>
</dbReference>
<dbReference type="GO" id="GO:0005524">
    <property type="term" value="F:ATP binding"/>
    <property type="evidence" value="ECO:0007669"/>
    <property type="project" value="InterPro"/>
</dbReference>
<dbReference type="SUPFAM" id="SSF52540">
    <property type="entry name" value="P-loop containing nucleoside triphosphate hydrolases"/>
    <property type="match status" value="1"/>
</dbReference>
<dbReference type="PANTHER" id="PTHR32039:SF7">
    <property type="entry name" value="COMPETENCE PROTEIN COMM"/>
    <property type="match status" value="1"/>
</dbReference>
<dbReference type="InterPro" id="IPR027417">
    <property type="entry name" value="P-loop_NTPase"/>
</dbReference>
<dbReference type="EMBL" id="JACCBG010000001">
    <property type="protein sequence ID" value="NYD42414.1"/>
    <property type="molecule type" value="Genomic_DNA"/>
</dbReference>
<sequence>MAFATARTVSLHGAIGHLVDVQTDVSPGQVGLTLVGRPDVTLNEARDRCRMAIVNSRLDWPATRRITVLLSPADLIKSGTHFDLAIAVSVLAAAGGLPAAALSGTVFIGELTLDGGLRSVPGVLPMVLAASARGVGRVFVPEPHAQEAAMVPGMEVIGVRSLAQVVAELRGDEIPEAPPVAPMSGSRLLSWRGAERREELDMADLFGLEDTRYAVEVAAAGGHHLMLSGPKGAGKTSIAERIPGILPDLTPEESLELTAIHSLAGALEPGDGLVVRPPYSAPHHDASKASLLGGGLNAVRPGELSRAHAGVLFLDEFPLFRSDVIEALRQPLESGEVTVARRDESVTLPARGMVVLACNPCPCGEYAPQVGKSQCQCKETQRRDYRARITGPVADRIDILRHVVGFTPGDQRDRFERRESSAEIRVRVEAARRRQARRYAGCSWRLNGQASAPALRDRWPVTPAAQALVDDETWAGRLTQRGAVRVLRLAWSVADLAGLDQPDVAEVNAALALRTGAPLMVDVLSRRVG</sequence>
<dbReference type="PANTHER" id="PTHR32039">
    <property type="entry name" value="MAGNESIUM-CHELATASE SUBUNIT CHLI"/>
    <property type="match status" value="1"/>
</dbReference>
<dbReference type="InterPro" id="IPR000523">
    <property type="entry name" value="Mg_chelatse_chII-like_cat_dom"/>
</dbReference>
<reference evidence="3 4" key="1">
    <citation type="submission" date="2020-07" db="EMBL/GenBank/DDBJ databases">
        <title>Sequencing the genomes of 1000 actinobacteria strains.</title>
        <authorList>
            <person name="Klenk H.-P."/>
        </authorList>
    </citation>
    <scope>NUCLEOTIDE SEQUENCE [LARGE SCALE GENOMIC DNA]</scope>
    <source>
        <strain evidence="3 4">DSM 21350</strain>
    </source>
</reference>
<name>A0A7Y9JCN0_9ACTN</name>
<organism evidence="3 4">
    <name type="scientific">Nocardioides panaciterrulae</name>
    <dbReference type="NCBI Taxonomy" id="661492"/>
    <lineage>
        <taxon>Bacteria</taxon>
        <taxon>Bacillati</taxon>
        <taxon>Actinomycetota</taxon>
        <taxon>Actinomycetes</taxon>
        <taxon>Propionibacteriales</taxon>
        <taxon>Nocardioidaceae</taxon>
        <taxon>Nocardioides</taxon>
    </lineage>
</organism>
<dbReference type="Gene3D" id="3.30.230.10">
    <property type="match status" value="1"/>
</dbReference>
<dbReference type="Pfam" id="PF13541">
    <property type="entry name" value="ChlI"/>
    <property type="match status" value="1"/>
</dbReference>